<protein>
    <recommendedName>
        <fullName evidence="4">ABC transporter domain-containing protein</fullName>
    </recommendedName>
</protein>
<organism evidence="5 6">
    <name type="scientific">candidate division WWE3 bacterium RIFCSPLOWO2_01_FULL_53_14</name>
    <dbReference type="NCBI Taxonomy" id="1802628"/>
    <lineage>
        <taxon>Bacteria</taxon>
        <taxon>Katanobacteria</taxon>
    </lineage>
</organism>
<dbReference type="InterPro" id="IPR003439">
    <property type="entry name" value="ABC_transporter-like_ATP-bd"/>
</dbReference>
<reference evidence="5 6" key="1">
    <citation type="journal article" date="2016" name="Nat. Commun.">
        <title>Thousands of microbial genomes shed light on interconnected biogeochemical processes in an aquifer system.</title>
        <authorList>
            <person name="Anantharaman K."/>
            <person name="Brown C.T."/>
            <person name="Hug L.A."/>
            <person name="Sharon I."/>
            <person name="Castelle C.J."/>
            <person name="Probst A.J."/>
            <person name="Thomas B.C."/>
            <person name="Singh A."/>
            <person name="Wilkins M.J."/>
            <person name="Karaoz U."/>
            <person name="Brodie E.L."/>
            <person name="Williams K.H."/>
            <person name="Hubbard S.S."/>
            <person name="Banfield J.F."/>
        </authorList>
    </citation>
    <scope>NUCLEOTIDE SEQUENCE [LARGE SCALE GENOMIC DNA]</scope>
</reference>
<dbReference type="GO" id="GO:0022857">
    <property type="term" value="F:transmembrane transporter activity"/>
    <property type="evidence" value="ECO:0007669"/>
    <property type="project" value="TreeGrafter"/>
</dbReference>
<dbReference type="InterPro" id="IPR017871">
    <property type="entry name" value="ABC_transporter-like_CS"/>
</dbReference>
<name>A0A1F4VVZ9_UNCKA</name>
<keyword evidence="1" id="KW-0813">Transport</keyword>
<proteinExistence type="predicted"/>
<dbReference type="FunFam" id="3.40.50.300:FF:000032">
    <property type="entry name" value="Export ABC transporter ATP-binding protein"/>
    <property type="match status" value="1"/>
</dbReference>
<dbReference type="PROSITE" id="PS50893">
    <property type="entry name" value="ABC_TRANSPORTER_2"/>
    <property type="match status" value="1"/>
</dbReference>
<dbReference type="GO" id="GO:0098796">
    <property type="term" value="C:membrane protein complex"/>
    <property type="evidence" value="ECO:0007669"/>
    <property type="project" value="UniProtKB-ARBA"/>
</dbReference>
<evidence type="ECO:0000256" key="1">
    <source>
        <dbReference type="ARBA" id="ARBA00022448"/>
    </source>
</evidence>
<dbReference type="InterPro" id="IPR017911">
    <property type="entry name" value="MacB-like_ATP-bd"/>
</dbReference>
<dbReference type="PROSITE" id="PS00211">
    <property type="entry name" value="ABC_TRANSPORTER_1"/>
    <property type="match status" value="1"/>
</dbReference>
<dbReference type="GO" id="GO:0005886">
    <property type="term" value="C:plasma membrane"/>
    <property type="evidence" value="ECO:0007669"/>
    <property type="project" value="TreeGrafter"/>
</dbReference>
<dbReference type="Proteomes" id="UP000176967">
    <property type="component" value="Unassembled WGS sequence"/>
</dbReference>
<dbReference type="PANTHER" id="PTHR24220">
    <property type="entry name" value="IMPORT ATP-BINDING PROTEIN"/>
    <property type="match status" value="1"/>
</dbReference>
<keyword evidence="2" id="KW-0547">Nucleotide-binding</keyword>
<dbReference type="STRING" id="1802628.A2890_01070"/>
<evidence type="ECO:0000259" key="4">
    <source>
        <dbReference type="PROSITE" id="PS50893"/>
    </source>
</evidence>
<dbReference type="GO" id="GO:0005524">
    <property type="term" value="F:ATP binding"/>
    <property type="evidence" value="ECO:0007669"/>
    <property type="project" value="UniProtKB-KW"/>
</dbReference>
<comment type="caution">
    <text evidence="5">The sequence shown here is derived from an EMBL/GenBank/DDBJ whole genome shotgun (WGS) entry which is preliminary data.</text>
</comment>
<evidence type="ECO:0000313" key="6">
    <source>
        <dbReference type="Proteomes" id="UP000176967"/>
    </source>
</evidence>
<dbReference type="SUPFAM" id="SSF52540">
    <property type="entry name" value="P-loop containing nucleoside triphosphate hydrolases"/>
    <property type="match status" value="1"/>
</dbReference>
<dbReference type="InterPro" id="IPR027417">
    <property type="entry name" value="P-loop_NTPase"/>
</dbReference>
<keyword evidence="3" id="KW-0067">ATP-binding</keyword>
<dbReference type="CDD" id="cd03255">
    <property type="entry name" value="ABC_MJ0796_LolCDE_FtsE"/>
    <property type="match status" value="1"/>
</dbReference>
<evidence type="ECO:0000313" key="5">
    <source>
        <dbReference type="EMBL" id="OGC61245.1"/>
    </source>
</evidence>
<dbReference type="GO" id="GO:0016887">
    <property type="term" value="F:ATP hydrolysis activity"/>
    <property type="evidence" value="ECO:0007669"/>
    <property type="project" value="InterPro"/>
</dbReference>
<dbReference type="AlphaFoldDB" id="A0A1F4VVZ9"/>
<evidence type="ECO:0000256" key="2">
    <source>
        <dbReference type="ARBA" id="ARBA00022741"/>
    </source>
</evidence>
<sequence>METLRVHNVSKIYGEGHVAVKALEHIHLHVEPKEVVLIMGPSGSGKTTLLTIAGGLLRPTEGEVTIDGLKITKLSERRLPLVRRKSIGFIFQNFNLFESLSALENVELVLRVSGVGGRQSREKATRLLTDLGLEGRLNFRPNKLSGGEKQRVSIARALANDPQVVLADEPTANLDSKNGRQVMELLRKVAKEEGRAVVIVSHDDRIRDIADRVLWLQDGKLFNDPGMEKPTDCQCEKMK</sequence>
<dbReference type="InterPro" id="IPR003593">
    <property type="entry name" value="AAA+_ATPase"/>
</dbReference>
<dbReference type="Gene3D" id="3.40.50.300">
    <property type="entry name" value="P-loop containing nucleotide triphosphate hydrolases"/>
    <property type="match status" value="1"/>
</dbReference>
<feature type="domain" description="ABC transporter" evidence="4">
    <location>
        <begin position="4"/>
        <end position="238"/>
    </location>
</feature>
<dbReference type="InterPro" id="IPR015854">
    <property type="entry name" value="ABC_transpr_LolD-like"/>
</dbReference>
<evidence type="ECO:0000256" key="3">
    <source>
        <dbReference type="ARBA" id="ARBA00022840"/>
    </source>
</evidence>
<dbReference type="Pfam" id="PF00005">
    <property type="entry name" value="ABC_tran"/>
    <property type="match status" value="1"/>
</dbReference>
<dbReference type="SMART" id="SM00382">
    <property type="entry name" value="AAA"/>
    <property type="match status" value="1"/>
</dbReference>
<gene>
    <name evidence="5" type="ORF">A2890_01070</name>
</gene>
<accession>A0A1F4VVZ9</accession>
<dbReference type="EMBL" id="MEVL01000016">
    <property type="protein sequence ID" value="OGC61245.1"/>
    <property type="molecule type" value="Genomic_DNA"/>
</dbReference>